<keyword evidence="4" id="KW-0597">Phosphoprotein</keyword>
<dbReference type="FunFam" id="3.30.300.30:FF:000010">
    <property type="entry name" value="Enterobactin synthetase component F"/>
    <property type="match status" value="2"/>
</dbReference>
<dbReference type="InterPro" id="IPR029058">
    <property type="entry name" value="AB_hydrolase_fold"/>
</dbReference>
<dbReference type="Pfam" id="PF00550">
    <property type="entry name" value="PP-binding"/>
    <property type="match status" value="2"/>
</dbReference>
<dbReference type="InterPro" id="IPR036736">
    <property type="entry name" value="ACP-like_sf"/>
</dbReference>
<feature type="domain" description="Carrier" evidence="7">
    <location>
        <begin position="938"/>
        <end position="1012"/>
    </location>
</feature>
<comment type="caution">
    <text evidence="8">The sequence shown here is derived from an EMBL/GenBank/DDBJ whole genome shotgun (WGS) entry which is preliminary data.</text>
</comment>
<dbReference type="FunFam" id="2.30.38.10:FF:000001">
    <property type="entry name" value="Non-ribosomal peptide synthetase PvdI"/>
    <property type="match status" value="2"/>
</dbReference>
<dbReference type="Pfam" id="PF00668">
    <property type="entry name" value="Condensation"/>
    <property type="match status" value="3"/>
</dbReference>
<accession>A0A1E5T7P4</accession>
<dbReference type="EMBL" id="MDJD01000048">
    <property type="protein sequence ID" value="OEK07405.1"/>
    <property type="molecule type" value="Genomic_DNA"/>
</dbReference>
<keyword evidence="3" id="KW-0596">Phosphopantetheine</keyword>
<dbReference type="Gene3D" id="3.30.559.10">
    <property type="entry name" value="Chloramphenicol acetyltransferase-like domain"/>
    <property type="match status" value="3"/>
</dbReference>
<dbReference type="InterPro" id="IPR001242">
    <property type="entry name" value="Condensation_dom"/>
</dbReference>
<organism evidence="8 9">
    <name type="scientific">Flavivirga aquatica</name>
    <dbReference type="NCBI Taxonomy" id="1849968"/>
    <lineage>
        <taxon>Bacteria</taxon>
        <taxon>Pseudomonadati</taxon>
        <taxon>Bacteroidota</taxon>
        <taxon>Flavobacteriia</taxon>
        <taxon>Flavobacteriales</taxon>
        <taxon>Flavobacteriaceae</taxon>
        <taxon>Flavivirga</taxon>
    </lineage>
</organism>
<dbReference type="FunFam" id="3.40.50.12780:FF:000012">
    <property type="entry name" value="Non-ribosomal peptide synthetase"/>
    <property type="match status" value="1"/>
</dbReference>
<keyword evidence="5" id="KW-0677">Repeat</keyword>
<dbReference type="InterPro" id="IPR020845">
    <property type="entry name" value="AMP-binding_CS"/>
</dbReference>
<dbReference type="GO" id="GO:0003824">
    <property type="term" value="F:catalytic activity"/>
    <property type="evidence" value="ECO:0007669"/>
    <property type="project" value="InterPro"/>
</dbReference>
<dbReference type="InterPro" id="IPR001031">
    <property type="entry name" value="Thioesterase"/>
</dbReference>
<dbReference type="NCBIfam" id="TIGR01720">
    <property type="entry name" value="NRPS-para261"/>
    <property type="match status" value="1"/>
</dbReference>
<dbReference type="PROSITE" id="PS00012">
    <property type="entry name" value="PHOSPHOPANTETHEINE"/>
    <property type="match status" value="1"/>
</dbReference>
<dbReference type="GO" id="GO:0005737">
    <property type="term" value="C:cytoplasm"/>
    <property type="evidence" value="ECO:0007669"/>
    <property type="project" value="TreeGrafter"/>
</dbReference>
<gene>
    <name evidence="8" type="ORF">A8C32_18400</name>
</gene>
<dbReference type="SUPFAM" id="SSF53474">
    <property type="entry name" value="alpha/beta-Hydrolases"/>
    <property type="match status" value="1"/>
</dbReference>
<dbReference type="InterPro" id="IPR010071">
    <property type="entry name" value="AA_adenyl_dom"/>
</dbReference>
<dbReference type="FunFam" id="1.10.1200.10:FF:000005">
    <property type="entry name" value="Nonribosomal peptide synthetase 1"/>
    <property type="match status" value="2"/>
</dbReference>
<evidence type="ECO:0000259" key="7">
    <source>
        <dbReference type="PROSITE" id="PS50075"/>
    </source>
</evidence>
<dbReference type="PANTHER" id="PTHR45527:SF1">
    <property type="entry name" value="FATTY ACID SYNTHASE"/>
    <property type="match status" value="1"/>
</dbReference>
<dbReference type="GO" id="GO:0031177">
    <property type="term" value="F:phosphopantetheine binding"/>
    <property type="evidence" value="ECO:0007669"/>
    <property type="project" value="TreeGrafter"/>
</dbReference>
<evidence type="ECO:0000256" key="5">
    <source>
        <dbReference type="ARBA" id="ARBA00022737"/>
    </source>
</evidence>
<name>A0A1E5T7P4_9FLAO</name>
<dbReference type="Pfam" id="PF13193">
    <property type="entry name" value="AMP-binding_C"/>
    <property type="match status" value="2"/>
</dbReference>
<dbReference type="InterPro" id="IPR023213">
    <property type="entry name" value="CAT-like_dom_sf"/>
</dbReference>
<dbReference type="FunFam" id="3.40.50.980:FF:000001">
    <property type="entry name" value="Non-ribosomal peptide synthetase"/>
    <property type="match status" value="2"/>
</dbReference>
<evidence type="ECO:0000256" key="3">
    <source>
        <dbReference type="ARBA" id="ARBA00022450"/>
    </source>
</evidence>
<dbReference type="STRING" id="1849968.A8C32_18400"/>
<dbReference type="Gene3D" id="3.40.50.1820">
    <property type="entry name" value="alpha/beta hydrolase"/>
    <property type="match status" value="1"/>
</dbReference>
<dbReference type="Gene3D" id="3.30.300.30">
    <property type="match status" value="2"/>
</dbReference>
<dbReference type="GO" id="GO:0043041">
    <property type="term" value="P:amino acid activation for nonribosomal peptide biosynthetic process"/>
    <property type="evidence" value="ECO:0007669"/>
    <property type="project" value="TreeGrafter"/>
</dbReference>
<dbReference type="Gene3D" id="3.30.559.30">
    <property type="entry name" value="Nonribosomal peptide synthetase, condensation domain"/>
    <property type="match status" value="3"/>
</dbReference>
<comment type="cofactor">
    <cofactor evidence="1">
        <name>pantetheine 4'-phosphate</name>
        <dbReference type="ChEBI" id="CHEBI:47942"/>
    </cofactor>
</comment>
<dbReference type="Gene3D" id="2.30.38.10">
    <property type="entry name" value="Luciferase, Domain 3"/>
    <property type="match status" value="2"/>
</dbReference>
<keyword evidence="9" id="KW-1185">Reference proteome</keyword>
<evidence type="ECO:0000256" key="2">
    <source>
        <dbReference type="ARBA" id="ARBA00006432"/>
    </source>
</evidence>
<dbReference type="PROSITE" id="PS50075">
    <property type="entry name" value="CARRIER"/>
    <property type="match status" value="2"/>
</dbReference>
<dbReference type="Gene3D" id="3.40.50.980">
    <property type="match status" value="4"/>
</dbReference>
<dbReference type="PANTHER" id="PTHR45527">
    <property type="entry name" value="NONRIBOSOMAL PEPTIDE SYNTHETASE"/>
    <property type="match status" value="1"/>
</dbReference>
<dbReference type="CDD" id="cd19534">
    <property type="entry name" value="E_NRPS"/>
    <property type="match status" value="1"/>
</dbReference>
<dbReference type="Proteomes" id="UP000095713">
    <property type="component" value="Unassembled WGS sequence"/>
</dbReference>
<dbReference type="SUPFAM" id="SSF52777">
    <property type="entry name" value="CoA-dependent acyltransferases"/>
    <property type="match status" value="6"/>
</dbReference>
<comment type="similarity">
    <text evidence="2">Belongs to the ATP-dependent AMP-binding enzyme family.</text>
</comment>
<dbReference type="InterPro" id="IPR006162">
    <property type="entry name" value="Ppantetheine_attach_site"/>
</dbReference>
<feature type="domain" description="Carrier" evidence="7">
    <location>
        <begin position="2460"/>
        <end position="2535"/>
    </location>
</feature>
<dbReference type="SUPFAM" id="SSF56801">
    <property type="entry name" value="Acetyl-CoA synthetase-like"/>
    <property type="match status" value="2"/>
</dbReference>
<dbReference type="InterPro" id="IPR010060">
    <property type="entry name" value="NRPS_synth"/>
</dbReference>
<evidence type="ECO:0000313" key="8">
    <source>
        <dbReference type="EMBL" id="OEK07405.1"/>
    </source>
</evidence>
<dbReference type="CDD" id="cd05930">
    <property type="entry name" value="A_NRPS"/>
    <property type="match status" value="1"/>
</dbReference>
<dbReference type="Pfam" id="PF00975">
    <property type="entry name" value="Thioesterase"/>
    <property type="match status" value="1"/>
</dbReference>
<reference evidence="8 9" key="1">
    <citation type="submission" date="2016-05" db="EMBL/GenBank/DDBJ databases">
        <title>Draft Genome Sequence of Algibacter sp. Strain SK-16 Isolated from the Surface Water of Aburatsubo Inlet.</title>
        <authorList>
            <person name="Wong S.-K."/>
            <person name="Yoshizawa S."/>
            <person name="Nakajima Y."/>
            <person name="Ogura Y."/>
            <person name="Tetsuya H."/>
            <person name="Hamasaki K."/>
        </authorList>
    </citation>
    <scope>NUCLEOTIDE SEQUENCE [LARGE SCALE GENOMIC DNA]</scope>
    <source>
        <strain evidence="8 9">SK-16</strain>
    </source>
</reference>
<dbReference type="InterPro" id="IPR025110">
    <property type="entry name" value="AMP-bd_C"/>
</dbReference>
<dbReference type="Pfam" id="PF00501">
    <property type="entry name" value="AMP-binding"/>
    <property type="match status" value="2"/>
</dbReference>
<feature type="region of interest" description="Disordered" evidence="6">
    <location>
        <begin position="918"/>
        <end position="937"/>
    </location>
</feature>
<proteinExistence type="inferred from homology"/>
<evidence type="ECO:0000313" key="9">
    <source>
        <dbReference type="Proteomes" id="UP000095713"/>
    </source>
</evidence>
<dbReference type="Gene3D" id="1.10.1200.10">
    <property type="entry name" value="ACP-like"/>
    <property type="match status" value="2"/>
</dbReference>
<dbReference type="PROSITE" id="PS00455">
    <property type="entry name" value="AMP_BINDING"/>
    <property type="match status" value="2"/>
</dbReference>
<evidence type="ECO:0000256" key="1">
    <source>
        <dbReference type="ARBA" id="ARBA00001957"/>
    </source>
</evidence>
<evidence type="ECO:0000256" key="6">
    <source>
        <dbReference type="SAM" id="MobiDB-lite"/>
    </source>
</evidence>
<dbReference type="GO" id="GO:0044550">
    <property type="term" value="P:secondary metabolite biosynthetic process"/>
    <property type="evidence" value="ECO:0007669"/>
    <property type="project" value="UniProtKB-ARBA"/>
</dbReference>
<dbReference type="InterPro" id="IPR045851">
    <property type="entry name" value="AMP-bd_C_sf"/>
</dbReference>
<sequence>MDPTSPLHNTGGYSVFKGDLDTNLFKSIVYELSNYFDVFSIRFDLSKDKPSIYLDNQVKKITLQEIDFSLQENPKKTAKSWIQKQFDTAFDLQQEELYKFALIKIAKNEYWWLHYFHHIIIDGFGFTIMINHVTEEYDKISKGGQQSNLIYPSYFKAIQKNIEYSESSQYTKDDTYWKEKYAIVPKSIVKNKKENSVEGGERFSLSVSPLDRALFDRLTEQTKASLSQFTIAALLLYLGKTTDQKTFSLGTPIHNRGSREDRKTLGMFAAVLAYKGEYNPDQVLSDCIAEIKRSQRMDFRHRQYPISHLNRSLKLLSENRQHIFDVIINYEPLAFSESMASGIDIEIKHMTSTSGLQNPLSIRWCDYGKEYPLELKVDYMTTHFNKEEIQLLINRLLFIIRQFEFDLEKPLKDISILPKEEEYQLLSFFNNTKTYYPSNQTVIDLFSKQVANTPDAIALVFNNKKLTYKELDERSNQLARYLIIIGVTKENLIPICIERSMEMVIGVLGILKAGGAYVPIDPAYPQQRIDFILEDIKAKIIITQTNLIHLFEEHKTIKNSICIDTLVIDKLSKAAIGISILPNQLIYIIYTSGTTGVPKGVLCEHKGILNLALTQIREFGLSPNDCTLQFASISFDAFGFELYASLLSGGRIVIVSEDMIHSKEEMEKILNKNQVTIATLPPSYQQIMSDSLIGLNTIVSAGEPLHVSTTKKLLSKGIKVINGYGPTENSVCSTLSLTPLHNDGLVTIGKPLSNTQAYILDADLQLVPISVIGELCVSGLQLARGYLNREALTLEKFVAHPFKEGEVLYKTGDLARWLPDGNIEFIGRKDNQVKIRGYRIELGEIEAALNQLEVVQQSVVLAQEDQKGSKQLVVYLTAKEQLDTNIIQNTLKEQLPEYMVPKLYMQLDELPLTTNGKIDKKALPTTDGNTPKTENYVAPSTPDEKLMTKIWQDLLGIEKVGVFDNFFELGGDSIKAIQLVSLSNANGIHFKVKDLFNYQNIFGIVSHLQKEKEVLRETGILEGEVTLHPIQQQFFEKQFQEYNHYNQSALLKVSKLVPKDSLEKVLSIFSNHHDALRFRYQYEENSQFPIQTYGTYNPILIEEQVSSVMEITAICSKHQASLNIIDGDLMRFVWIRTPDEEDTHRLLIVIHHLAIDGVSWRILLEDLTALLTAQTNGKTISLPKKGSSYRQWITKLSEYASSATLTVELDYWKKVLSHHITIPSDFTCNNEVTYKETKHHKVILKPSITRLLMQETHRSYGTEINDLLLSALSLALRDWVPKNKIVIALEGHGREELFTDVDLNRTIGWFTSLYPVCLHIADQEDELGDLIATTKDMLRGVPNKGIGYGVLRYLSPLEKNRSALSLPFEDIIFNYLGSFDKQIDSAQERLFDLANEKTGSNIGLSNKNPNKLAINSLVLKDSLEINWSYHEERYSEETIHKLADAYIDALHTIVTHCQSIEEPIKTISDYNLPASVSYKKLQQFQSLAIHPSTVSDIYPLSPLQEGLLFHSLYHEDPSAYVVQFQCDLVGYFSTSSFLKSWSHLMEQHTILRTAIFTDHLEIPVQCVYKKLEAPISVLDYRHFSKETLSSEITAFIEEDKQTFQLDKGPLFKISLLKLEDNRTRMVFTNHHILWDGWSFAKLMTNFMEYYQLLENKASLPSINMDNYGDHIRHLMQKNKTEGLSYWKAYTSSLVTPTYLPFLKDTSIRNKVLGNSEQLCALPLKISKEINSFAEAHRITVNTFVQGVWSYLLSKYTGQQDVAFGTAVSGRDSDISGIENKIGLYINTIPVCTRIDENQKVVNWLQELQEAHTIGREEYSYLSLSEIESQSTIDGSLFDSLVVFENYPVNQMSSAEEIGFSIENMTATEHTNYTLSLSIFNTSEGLSFKIMYNNEVITNDMVSMILEHIQEVMKNIVNGIENIGELTYLAQEEEHQLLNLFNDTKVDYPTNQTIIDMFNHQATKTPDAIAVVFNKTQFTYKELDERSNQLAKYLITKYKVEPNSIVGICMDRSVDMIISILAILKTRSAYVSLDPNYPKQRLQSIIKESQLNNILSTSKSNLETFINLDTISIIDINNVSTNKIDVAPLNLKYHSEDSVYVLFTSGSTGVPKGVTMGNKALVNLLQWQESQFIDHLERSVLQFASINFDVSFQEIFSTLCFGQKLVLVTEQERKDTIMLLEKISTNHITHVFVPFVVLESLALSAKVQSIYPSSLKEIITAGEQLQVSTEIRNFINNCGCQLINQYGPSETHVVSSYKISDIKTAPYLPPIGTPIHNSELYILNHKLSLVPIGVVGELCVAGDALAKGYLNQEALTKEKFIAHPLKNGERLYKTGDLAKWLPDGNIEFIGRKDDQVKIRGYRIELGEIESTLDQFDEIQQSVVLAREDQKENKQLVAYLVSKNKLNTKDIQNALQEQLPEYMIPKVYVILDKLPITSNGKIDKKALPVPDKDAYHTEDYVAPSTLTELELTKIWQEFLEIDKISVYDNFFELGGNSLSAIRLISIIKQKFQQEVKVQQLFQYPTIHVFSNLIDNKEAFRIPSGLVRISKEKEDKEKKIFCAPGAGGNIVSFYEFANLLQEEYTLYGFQAYGLDDITTAHNSIEEIATQNIIDMQQIDPSGPYRLAGYSMGANVAHEMVLQLQEKGYEVTEIMSFDGMPYASIINDNPQRQLSTSFSKNMIEILDIMANAFLHQTEVTFTITERELESKTYNEQLDCVYNELAQLGFEVMNKSDFKKFINIFLHQHKIWNSYTPILGEKYKVPVTLFKAKEEILTAGASYGWEQVTHGEITVYNTTGSHMTLLNLPHVKNISKVIKASNDKEMMMSY</sequence>
<evidence type="ECO:0000256" key="4">
    <source>
        <dbReference type="ARBA" id="ARBA00022553"/>
    </source>
</evidence>
<dbReference type="SUPFAM" id="SSF47336">
    <property type="entry name" value="ACP-like"/>
    <property type="match status" value="2"/>
</dbReference>
<dbReference type="InterPro" id="IPR009081">
    <property type="entry name" value="PP-bd_ACP"/>
</dbReference>
<protein>
    <recommendedName>
        <fullName evidence="7">Carrier domain-containing protein</fullName>
    </recommendedName>
</protein>
<dbReference type="NCBIfam" id="NF003417">
    <property type="entry name" value="PRK04813.1"/>
    <property type="match status" value="2"/>
</dbReference>
<dbReference type="InterPro" id="IPR000873">
    <property type="entry name" value="AMP-dep_synth/lig_dom"/>
</dbReference>
<dbReference type="NCBIfam" id="TIGR01733">
    <property type="entry name" value="AA-adenyl-dom"/>
    <property type="match status" value="2"/>
</dbReference>